<keyword evidence="1" id="KW-0732">Signal</keyword>
<gene>
    <name evidence="2" type="ORF">BDW47DRAFT_102412</name>
</gene>
<protein>
    <recommendedName>
        <fullName evidence="4">Cyanovirin-N domain-containing protein</fullName>
    </recommendedName>
</protein>
<evidence type="ECO:0008006" key="4">
    <source>
        <dbReference type="Google" id="ProtNLM"/>
    </source>
</evidence>
<dbReference type="AlphaFoldDB" id="A0A2I2FGQ4"/>
<dbReference type="RefSeq" id="XP_024673801.1">
    <property type="nucleotide sequence ID" value="XM_024811866.1"/>
</dbReference>
<name>A0A2I2FGQ4_ASPCN</name>
<dbReference type="Proteomes" id="UP000234585">
    <property type="component" value="Unassembled WGS sequence"/>
</dbReference>
<dbReference type="EMBL" id="KZ559127">
    <property type="protein sequence ID" value="PLB39789.1"/>
    <property type="molecule type" value="Genomic_DNA"/>
</dbReference>
<dbReference type="GeneID" id="36519026"/>
<accession>A0A2I2FGQ4</accession>
<evidence type="ECO:0000313" key="3">
    <source>
        <dbReference type="Proteomes" id="UP000234585"/>
    </source>
</evidence>
<dbReference type="OrthoDB" id="4411916at2759"/>
<feature type="chain" id="PRO_5014117052" description="Cyanovirin-N domain-containing protein" evidence="1">
    <location>
        <begin position="24"/>
        <end position="113"/>
    </location>
</feature>
<proteinExistence type="predicted"/>
<organism evidence="2 3">
    <name type="scientific">Aspergillus candidus</name>
    <dbReference type="NCBI Taxonomy" id="41067"/>
    <lineage>
        <taxon>Eukaryota</taxon>
        <taxon>Fungi</taxon>
        <taxon>Dikarya</taxon>
        <taxon>Ascomycota</taxon>
        <taxon>Pezizomycotina</taxon>
        <taxon>Eurotiomycetes</taxon>
        <taxon>Eurotiomycetidae</taxon>
        <taxon>Eurotiales</taxon>
        <taxon>Aspergillaceae</taxon>
        <taxon>Aspergillus</taxon>
        <taxon>Aspergillus subgen. Circumdati</taxon>
    </lineage>
</organism>
<reference evidence="2 3" key="1">
    <citation type="submission" date="2017-12" db="EMBL/GenBank/DDBJ databases">
        <authorList>
            <consortium name="DOE Joint Genome Institute"/>
            <person name="Haridas S."/>
            <person name="Kjaerbolling I."/>
            <person name="Vesth T.C."/>
            <person name="Frisvad J.C."/>
            <person name="Nybo J.L."/>
            <person name="Theobald S."/>
            <person name="Kuo A."/>
            <person name="Bowyer P."/>
            <person name="Matsuda Y."/>
            <person name="Mondo S."/>
            <person name="Lyhne E.K."/>
            <person name="Kogle M.E."/>
            <person name="Clum A."/>
            <person name="Lipzen A."/>
            <person name="Salamov A."/>
            <person name="Ngan C.Y."/>
            <person name="Daum C."/>
            <person name="Chiniquy J."/>
            <person name="Barry K."/>
            <person name="LaButti K."/>
            <person name="Simmons B.A."/>
            <person name="Magnuson J.K."/>
            <person name="Mortensen U.H."/>
            <person name="Larsen T.O."/>
            <person name="Grigoriev I.V."/>
            <person name="Baker S.E."/>
            <person name="Andersen M.R."/>
            <person name="Nordberg H.P."/>
            <person name="Cantor M.N."/>
            <person name="Hua S.X."/>
        </authorList>
    </citation>
    <scope>NUCLEOTIDE SEQUENCE [LARGE SCALE GENOMIC DNA]</scope>
    <source>
        <strain evidence="2 3">CBS 102.13</strain>
    </source>
</reference>
<keyword evidence="3" id="KW-1185">Reference proteome</keyword>
<sequence>MMFNTLSMTAVGVLSLYVSGAIAQPHEPRGLDVQLKWHETTSCNDKGGPTRDYSDGACLDLAETSRGVEILDLRGSCHLVSYDDSSCRTGSRVLDALGCWNLKEKNSVQFKCD</sequence>
<evidence type="ECO:0000256" key="1">
    <source>
        <dbReference type="SAM" id="SignalP"/>
    </source>
</evidence>
<evidence type="ECO:0000313" key="2">
    <source>
        <dbReference type="EMBL" id="PLB39789.1"/>
    </source>
</evidence>
<feature type="signal peptide" evidence="1">
    <location>
        <begin position="1"/>
        <end position="23"/>
    </location>
</feature>